<dbReference type="AlphaFoldDB" id="A0A2I0KE18"/>
<accession>A0A2I0KE18</accession>
<proteinExistence type="predicted"/>
<protein>
    <submittedName>
        <fullName evidence="1">Uncharacterized protein</fullName>
    </submittedName>
</protein>
<name>A0A2I0KE18_PUNGR</name>
<gene>
    <name evidence="1" type="ORF">CRG98_012770</name>
</gene>
<evidence type="ECO:0000313" key="2">
    <source>
        <dbReference type="Proteomes" id="UP000233551"/>
    </source>
</evidence>
<organism evidence="1 2">
    <name type="scientific">Punica granatum</name>
    <name type="common">Pomegranate</name>
    <dbReference type="NCBI Taxonomy" id="22663"/>
    <lineage>
        <taxon>Eukaryota</taxon>
        <taxon>Viridiplantae</taxon>
        <taxon>Streptophyta</taxon>
        <taxon>Embryophyta</taxon>
        <taxon>Tracheophyta</taxon>
        <taxon>Spermatophyta</taxon>
        <taxon>Magnoliopsida</taxon>
        <taxon>eudicotyledons</taxon>
        <taxon>Gunneridae</taxon>
        <taxon>Pentapetalae</taxon>
        <taxon>rosids</taxon>
        <taxon>malvids</taxon>
        <taxon>Myrtales</taxon>
        <taxon>Lythraceae</taxon>
        <taxon>Punica</taxon>
    </lineage>
</organism>
<comment type="caution">
    <text evidence="1">The sequence shown here is derived from an EMBL/GenBank/DDBJ whole genome shotgun (WGS) entry which is preliminary data.</text>
</comment>
<sequence length="98" mass="11004">MVIVHFSVDLQTGDLLQNQRQQHGFSWRHSPWLSAARSSSSTRSSMTRHKHMIFLLVIHLSDSEGKPESFSAISDVHAFPPVTAPDARDFREASNSSD</sequence>
<dbReference type="Proteomes" id="UP000233551">
    <property type="component" value="Unassembled WGS sequence"/>
</dbReference>
<evidence type="ECO:0000313" key="1">
    <source>
        <dbReference type="EMBL" id="PKI66764.1"/>
    </source>
</evidence>
<reference evidence="1 2" key="1">
    <citation type="submission" date="2017-11" db="EMBL/GenBank/DDBJ databases">
        <title>De-novo sequencing of pomegranate (Punica granatum L.) genome.</title>
        <authorList>
            <person name="Akparov Z."/>
            <person name="Amiraslanov A."/>
            <person name="Hajiyeva S."/>
            <person name="Abbasov M."/>
            <person name="Kaur K."/>
            <person name="Hamwieh A."/>
            <person name="Solovyev V."/>
            <person name="Salamov A."/>
            <person name="Braich B."/>
            <person name="Kosarev P."/>
            <person name="Mahmoud A."/>
            <person name="Hajiyev E."/>
            <person name="Babayeva S."/>
            <person name="Izzatullayeva V."/>
            <person name="Mammadov A."/>
            <person name="Mammadov A."/>
            <person name="Sharifova S."/>
            <person name="Ojaghi J."/>
            <person name="Eynullazada K."/>
            <person name="Bayramov B."/>
            <person name="Abdulazimova A."/>
            <person name="Shahmuradov I."/>
        </authorList>
    </citation>
    <scope>NUCLEOTIDE SEQUENCE [LARGE SCALE GENOMIC DNA]</scope>
    <source>
        <strain evidence="2">cv. AG2017</strain>
        <tissue evidence="1">Leaf</tissue>
    </source>
</reference>
<keyword evidence="2" id="KW-1185">Reference proteome</keyword>
<dbReference type="EMBL" id="PGOL01000657">
    <property type="protein sequence ID" value="PKI66764.1"/>
    <property type="molecule type" value="Genomic_DNA"/>
</dbReference>